<comment type="caution">
    <text evidence="1">The sequence shown here is derived from an EMBL/GenBank/DDBJ whole genome shotgun (WGS) entry which is preliminary data.</text>
</comment>
<reference evidence="1 2" key="1">
    <citation type="submission" date="2018-12" db="EMBL/GenBank/DDBJ databases">
        <title>Draft genome sequence of Xylaria grammica IHI A82.</title>
        <authorList>
            <person name="Buettner E."/>
            <person name="Kellner H."/>
        </authorList>
    </citation>
    <scope>NUCLEOTIDE SEQUENCE [LARGE SCALE GENOMIC DNA]</scope>
    <source>
        <strain evidence="1 2">IHI A82</strain>
    </source>
</reference>
<dbReference type="AlphaFoldDB" id="A0A439D0A4"/>
<organism evidence="1 2">
    <name type="scientific">Xylaria grammica</name>
    <dbReference type="NCBI Taxonomy" id="363999"/>
    <lineage>
        <taxon>Eukaryota</taxon>
        <taxon>Fungi</taxon>
        <taxon>Dikarya</taxon>
        <taxon>Ascomycota</taxon>
        <taxon>Pezizomycotina</taxon>
        <taxon>Sordariomycetes</taxon>
        <taxon>Xylariomycetidae</taxon>
        <taxon>Xylariales</taxon>
        <taxon>Xylariaceae</taxon>
        <taxon>Xylaria</taxon>
    </lineage>
</organism>
<gene>
    <name evidence="1" type="ORF">EKO27_g7220</name>
</gene>
<protein>
    <submittedName>
        <fullName evidence="1">Uncharacterized protein</fullName>
    </submittedName>
</protein>
<evidence type="ECO:0000313" key="2">
    <source>
        <dbReference type="Proteomes" id="UP000286045"/>
    </source>
</evidence>
<keyword evidence="2" id="KW-1185">Reference proteome</keyword>
<dbReference type="EMBL" id="RYZI01000231">
    <property type="protein sequence ID" value="RWA07884.1"/>
    <property type="molecule type" value="Genomic_DNA"/>
</dbReference>
<name>A0A439D0A4_9PEZI</name>
<evidence type="ECO:0000313" key="1">
    <source>
        <dbReference type="EMBL" id="RWA07884.1"/>
    </source>
</evidence>
<accession>A0A439D0A4</accession>
<sequence length="99" mass="11270">MDWSPVEIQARLALKDFQAARATKPSLPAARTATFRRYITRELYDLSITKFVDISGGLTHHELNAVAKAPHILGDFEFDTVFEILWPKLFTPIQKESPI</sequence>
<proteinExistence type="predicted"/>
<dbReference type="Proteomes" id="UP000286045">
    <property type="component" value="Unassembled WGS sequence"/>
</dbReference>